<evidence type="ECO:0000256" key="2">
    <source>
        <dbReference type="SAM" id="MobiDB-lite"/>
    </source>
</evidence>
<gene>
    <name evidence="3" type="ORF">BPOR_0650g00020</name>
</gene>
<accession>A0A4Z1KB61</accession>
<dbReference type="STRING" id="87229.A0A4Z1KB61"/>
<feature type="compositionally biased region" description="Low complexity" evidence="2">
    <location>
        <begin position="459"/>
        <end position="476"/>
    </location>
</feature>
<feature type="coiled-coil region" evidence="1">
    <location>
        <begin position="253"/>
        <end position="280"/>
    </location>
</feature>
<evidence type="ECO:0000256" key="1">
    <source>
        <dbReference type="SAM" id="Coils"/>
    </source>
</evidence>
<sequence length="1024" mass="117336">MTYVHVGKTPVPQRIPPSFSNEVFYPGSAPAGVTPQYFTTLNVYQQWLQIFGPDVPLPEDERNLPGYPQNNLYTATGEEGPRYRYCSKERVWKPRTNFPMSNCRFLSTCSRCKDVDIRRAAKRQGKSLENSNEDSFQGIQPNQNVTARFSKPSMPIANTDHRKHTVANLPLMPKAKPYTAEPLRKHPIPAPVIATPALGPSEETIARLNELEEMQFDAKRIQSRLLGHENVKKQCEAKLEDLMMAINCSMTETARLQDRISTLENILNEIRSELEDVNLAIGLMAEMNKDNTGYQNNNEPTVLPSIEEENVGSFNSPNNFDNTSEAGVEFAGETNDLLRFSPMPHSYPPLDDDGHVLSNNDPFEQSPKFASGLDSMVEKDHGDGTSKVNMNSPLHTLNMVGAGALHADPSIMLQDQDTVDKNFQQLHNFRTKNPQAQKEVDHNRFRALSVSREVPDQHAQSYQAQSRQPSASQRFQFHTRTPSKSRYLDPHLPHQASAHISSHLQPQKATNDAAQCSPLPPHTPGLNLNLFGNHNPTAVFQFGKSTTLRDSRRYGVEIEEDVGGVQTLASQQKQEPAQEAQPQQEQQFQPVEMAELVQLAQKATDNYDKIARRARMDQESQKVHDELSQEQLSQPTRVVQQPKQACDQLAQSQMVEEQLAQNAKDIYKQHDHEQRGQQNEKTRKPSVALDQVAQEQRAKEELAQPIELFQLAKQACGRLAQDQLSQKRRSERARDSYDQLAYEKRTRQNEATCDRTLAHDQMDQDELYQDELYQGEMDEYEMGQYDMDQDQLAQKAMHARDVYDKIAHEKRTRQNESTAEANVACEQLDQDQMDPDEMVQDEMYQDQLAEDQLAQKARDARDVYDQLVNEIRDRKNELAEHVHHAHYQLSRLSQQTQLAQQEQQELRAQKAEYQARRQRQPLESLPNFHSLPIREAQPNQSVETAKRRADESPKSPESPLQHEPEHPVRRFKRARHGEETETEMQERGDRHAKPVERRAEIWEMQQIEKATELSVEDERRCEKG</sequence>
<keyword evidence="1" id="KW-0175">Coiled coil</keyword>
<feature type="compositionally biased region" description="Basic and acidic residues" evidence="2">
    <location>
        <begin position="904"/>
        <end position="915"/>
    </location>
</feature>
<feature type="region of interest" description="Disordered" evidence="2">
    <location>
        <begin position="616"/>
        <end position="636"/>
    </location>
</feature>
<evidence type="ECO:0000313" key="3">
    <source>
        <dbReference type="EMBL" id="TGO83423.1"/>
    </source>
</evidence>
<name>A0A4Z1KB61_9HELO</name>
<feature type="compositionally biased region" description="Polar residues" evidence="2">
    <location>
        <begin position="498"/>
        <end position="514"/>
    </location>
</feature>
<feature type="compositionally biased region" description="Basic and acidic residues" evidence="2">
    <location>
        <begin position="944"/>
        <end position="968"/>
    </location>
</feature>
<dbReference type="EMBL" id="PQXO01000649">
    <property type="protein sequence ID" value="TGO83423.1"/>
    <property type="molecule type" value="Genomic_DNA"/>
</dbReference>
<comment type="caution">
    <text evidence="3">The sequence shown here is derived from an EMBL/GenBank/DDBJ whole genome shotgun (WGS) entry which is preliminary data.</text>
</comment>
<feature type="compositionally biased region" description="Basic and acidic residues" evidence="2">
    <location>
        <begin position="976"/>
        <end position="998"/>
    </location>
</feature>
<proteinExistence type="predicted"/>
<feature type="region of interest" description="Disordered" evidence="2">
    <location>
        <begin position="893"/>
        <end position="998"/>
    </location>
</feature>
<dbReference type="AlphaFoldDB" id="A0A4Z1KB61"/>
<protein>
    <submittedName>
        <fullName evidence="3">Uncharacterized protein</fullName>
    </submittedName>
</protein>
<organism evidence="3 4">
    <name type="scientific">Botrytis porri</name>
    <dbReference type="NCBI Taxonomy" id="87229"/>
    <lineage>
        <taxon>Eukaryota</taxon>
        <taxon>Fungi</taxon>
        <taxon>Dikarya</taxon>
        <taxon>Ascomycota</taxon>
        <taxon>Pezizomycotina</taxon>
        <taxon>Leotiomycetes</taxon>
        <taxon>Helotiales</taxon>
        <taxon>Sclerotiniaceae</taxon>
        <taxon>Botrytis</taxon>
    </lineage>
</organism>
<feature type="compositionally biased region" description="Basic and acidic residues" evidence="2">
    <location>
        <begin position="616"/>
        <end position="627"/>
    </location>
</feature>
<dbReference type="Proteomes" id="UP000297280">
    <property type="component" value="Unassembled WGS sequence"/>
</dbReference>
<reference evidence="3 4" key="1">
    <citation type="submission" date="2017-12" db="EMBL/GenBank/DDBJ databases">
        <title>Comparative genomics of Botrytis spp.</title>
        <authorList>
            <person name="Valero-Jimenez C.A."/>
            <person name="Tapia P."/>
            <person name="Veloso J."/>
            <person name="Silva-Moreno E."/>
            <person name="Staats M."/>
            <person name="Valdes J.H."/>
            <person name="Van Kan J.A.L."/>
        </authorList>
    </citation>
    <scope>NUCLEOTIDE SEQUENCE [LARGE SCALE GENOMIC DNA]</scope>
    <source>
        <strain evidence="3 4">MUCL3349</strain>
    </source>
</reference>
<feature type="compositionally biased region" description="Low complexity" evidence="2">
    <location>
        <begin position="893"/>
        <end position="903"/>
    </location>
</feature>
<keyword evidence="4" id="KW-1185">Reference proteome</keyword>
<feature type="region of interest" description="Disordered" evidence="2">
    <location>
        <begin position="452"/>
        <end position="521"/>
    </location>
</feature>
<evidence type="ECO:0000313" key="4">
    <source>
        <dbReference type="Proteomes" id="UP000297280"/>
    </source>
</evidence>